<feature type="compositionally biased region" description="Pro residues" evidence="1">
    <location>
        <begin position="646"/>
        <end position="657"/>
    </location>
</feature>
<evidence type="ECO:0000256" key="1">
    <source>
        <dbReference type="SAM" id="MobiDB-lite"/>
    </source>
</evidence>
<feature type="transmembrane region" description="Helical" evidence="2">
    <location>
        <begin position="21"/>
        <end position="40"/>
    </location>
</feature>
<feature type="region of interest" description="Disordered" evidence="1">
    <location>
        <begin position="587"/>
        <end position="657"/>
    </location>
</feature>
<feature type="domain" description="YdbS-like PH" evidence="3">
    <location>
        <begin position="67"/>
        <end position="146"/>
    </location>
</feature>
<accession>A0A561WJJ6</accession>
<keyword evidence="2" id="KW-0472">Membrane</keyword>
<proteinExistence type="predicted"/>
<feature type="compositionally biased region" description="Pro residues" evidence="1">
    <location>
        <begin position="482"/>
        <end position="544"/>
    </location>
</feature>
<dbReference type="InterPro" id="IPR005182">
    <property type="entry name" value="YdbS-like_PH"/>
</dbReference>
<evidence type="ECO:0000313" key="5">
    <source>
        <dbReference type="Proteomes" id="UP000320239"/>
    </source>
</evidence>
<dbReference type="PANTHER" id="PTHR34473">
    <property type="entry name" value="UPF0699 TRANSMEMBRANE PROTEIN YDBS"/>
    <property type="match status" value="1"/>
</dbReference>
<comment type="caution">
    <text evidence="4">The sequence shown here is derived from an EMBL/GenBank/DDBJ whole genome shotgun (WGS) entry which is preliminary data.</text>
</comment>
<dbReference type="AlphaFoldDB" id="A0A561WJJ6"/>
<evidence type="ECO:0000256" key="2">
    <source>
        <dbReference type="SAM" id="Phobius"/>
    </source>
</evidence>
<dbReference type="EMBL" id="VIWY01000002">
    <property type="protein sequence ID" value="TWG24025.1"/>
    <property type="molecule type" value="Genomic_DNA"/>
</dbReference>
<sequence length="657" mass="68734">MTATGTPEPAGRQRLHPLSPLLHGAKSLVVIVAALSWQTLRQLGPTHFAMVVAALAVGAVIFSAIGWWNTGYQVVARELRITDGLLWRRNRAIPLDRLQSVELRRPLLAQLTGLAELRLEVVGGNKAEAPLAYLTVREASALRERLLALSGRTPQPAVPGAGPAAAPVTATPPEHVFLSVRNRDLLVSQLLTPQAFLLPVGVAWVIVQFVMEGSWTFIGIASTVTAMAGVLLQPIRRVLRDWNFRLARDPGGRLLLHYGLTETRNQVVPLHRVQALRITWPLLWRPSGWLYLQLDVAGYGAPERGADTGSDRLLPVGDRHAARFLIGAVLPGVDLATLATSPPPARVRWLHPVGLRFMGVGLHPDVLVTRQGRLAREMTLVPYARLQSVRVVQGPLQRLFGLATVHADAAGGRSGVARDRDLAEAWALADELARRARQARRPAPAAAGGLPGGSPAAGWLPARGQAADGQAARGQAADGRPAGPPPPGGQPLPAPPTGAQPFPAPPTGAQPFPAPPTGAQPFPAPPTGAQPFPAPPTEAQPFPAPFAGAQPVPPPAAGYPPVWQRRPGQTVYLPPVAGQIFALPVMPGPLPPPATAGQPLAPPPVGWQPTGPPPTAGPHHAAPPTTGPHQAAPPTTGPPTDSHPAGGPPAGPAPADG</sequence>
<reference evidence="4 5" key="1">
    <citation type="submission" date="2019-06" db="EMBL/GenBank/DDBJ databases">
        <title>Sequencing the genomes of 1000 actinobacteria strains.</title>
        <authorList>
            <person name="Klenk H.-P."/>
        </authorList>
    </citation>
    <scope>NUCLEOTIDE SEQUENCE [LARGE SCALE GENOMIC DNA]</scope>
    <source>
        <strain evidence="4 5">DSM 43866</strain>
    </source>
</reference>
<feature type="transmembrane region" description="Helical" evidence="2">
    <location>
        <begin position="185"/>
        <end position="207"/>
    </location>
</feature>
<feature type="compositionally biased region" description="Low complexity" evidence="1">
    <location>
        <begin position="617"/>
        <end position="640"/>
    </location>
</feature>
<evidence type="ECO:0000259" key="3">
    <source>
        <dbReference type="Pfam" id="PF03703"/>
    </source>
</evidence>
<keyword evidence="5" id="KW-1185">Reference proteome</keyword>
<dbReference type="Pfam" id="PF03703">
    <property type="entry name" value="bPH_2"/>
    <property type="match status" value="2"/>
</dbReference>
<gene>
    <name evidence="4" type="ORF">FHX34_102578</name>
</gene>
<feature type="transmembrane region" description="Helical" evidence="2">
    <location>
        <begin position="46"/>
        <end position="68"/>
    </location>
</feature>
<feature type="compositionally biased region" description="Low complexity" evidence="1">
    <location>
        <begin position="441"/>
        <end position="481"/>
    </location>
</feature>
<feature type="transmembrane region" description="Helical" evidence="2">
    <location>
        <begin position="213"/>
        <end position="232"/>
    </location>
</feature>
<feature type="compositionally biased region" description="Pro residues" evidence="1">
    <location>
        <begin position="587"/>
        <end position="616"/>
    </location>
</feature>
<keyword evidence="2" id="KW-1133">Transmembrane helix</keyword>
<evidence type="ECO:0000313" key="4">
    <source>
        <dbReference type="EMBL" id="TWG24025.1"/>
    </source>
</evidence>
<feature type="region of interest" description="Disordered" evidence="1">
    <location>
        <begin position="439"/>
        <end position="569"/>
    </location>
</feature>
<dbReference type="Proteomes" id="UP000320239">
    <property type="component" value="Unassembled WGS sequence"/>
</dbReference>
<protein>
    <submittedName>
        <fullName evidence="4">Putative membrane protein</fullName>
    </submittedName>
</protein>
<keyword evidence="2" id="KW-0812">Transmembrane</keyword>
<feature type="domain" description="YdbS-like PH" evidence="3">
    <location>
        <begin position="364"/>
        <end position="431"/>
    </location>
</feature>
<name>A0A561WJJ6_ACTTI</name>
<dbReference type="PANTHER" id="PTHR34473:SF2">
    <property type="entry name" value="UPF0699 TRANSMEMBRANE PROTEIN YDBT"/>
    <property type="match status" value="1"/>
</dbReference>
<organism evidence="4 5">
    <name type="scientific">Actinoplanes teichomyceticus</name>
    <dbReference type="NCBI Taxonomy" id="1867"/>
    <lineage>
        <taxon>Bacteria</taxon>
        <taxon>Bacillati</taxon>
        <taxon>Actinomycetota</taxon>
        <taxon>Actinomycetes</taxon>
        <taxon>Micromonosporales</taxon>
        <taxon>Micromonosporaceae</taxon>
        <taxon>Actinoplanes</taxon>
    </lineage>
</organism>